<organism evidence="1 2">
    <name type="scientific">Terfezia boudieri ATCC MYA-4762</name>
    <dbReference type="NCBI Taxonomy" id="1051890"/>
    <lineage>
        <taxon>Eukaryota</taxon>
        <taxon>Fungi</taxon>
        <taxon>Dikarya</taxon>
        <taxon>Ascomycota</taxon>
        <taxon>Pezizomycotina</taxon>
        <taxon>Pezizomycetes</taxon>
        <taxon>Pezizales</taxon>
        <taxon>Pezizaceae</taxon>
        <taxon>Terfezia</taxon>
    </lineage>
</organism>
<gene>
    <name evidence="1" type="ORF">L211DRAFT_788718</name>
</gene>
<evidence type="ECO:0000313" key="2">
    <source>
        <dbReference type="Proteomes" id="UP000267821"/>
    </source>
</evidence>
<accession>A0A3N4LHY2</accession>
<dbReference type="AlphaFoldDB" id="A0A3N4LHY2"/>
<keyword evidence="2" id="KW-1185">Reference proteome</keyword>
<protein>
    <submittedName>
        <fullName evidence="1">Uncharacterized protein</fullName>
    </submittedName>
</protein>
<dbReference type="OrthoDB" id="4748669at2759"/>
<dbReference type="InParanoid" id="A0A3N4LHY2"/>
<feature type="non-terminal residue" evidence="1">
    <location>
        <position position="87"/>
    </location>
</feature>
<dbReference type="EMBL" id="ML121551">
    <property type="protein sequence ID" value="RPB22507.1"/>
    <property type="molecule type" value="Genomic_DNA"/>
</dbReference>
<dbReference type="Proteomes" id="UP000267821">
    <property type="component" value="Unassembled WGS sequence"/>
</dbReference>
<name>A0A3N4LHY2_9PEZI</name>
<proteinExistence type="predicted"/>
<evidence type="ECO:0000313" key="1">
    <source>
        <dbReference type="EMBL" id="RPB22507.1"/>
    </source>
</evidence>
<sequence length="87" mass="9928">MEVATGPSIIQQAFGNSTPKIQFNSDVFKQLLVQWMVFSNISFRQVEETSFRLLLSYLTSVSASYTAIPRCLPRSGNTVRTWTMQIY</sequence>
<reference evidence="1 2" key="1">
    <citation type="journal article" date="2018" name="Nat. Ecol. Evol.">
        <title>Pezizomycetes genomes reveal the molecular basis of ectomycorrhizal truffle lifestyle.</title>
        <authorList>
            <person name="Murat C."/>
            <person name="Payen T."/>
            <person name="Noel B."/>
            <person name="Kuo A."/>
            <person name="Morin E."/>
            <person name="Chen J."/>
            <person name="Kohler A."/>
            <person name="Krizsan K."/>
            <person name="Balestrini R."/>
            <person name="Da Silva C."/>
            <person name="Montanini B."/>
            <person name="Hainaut M."/>
            <person name="Levati E."/>
            <person name="Barry K.W."/>
            <person name="Belfiori B."/>
            <person name="Cichocki N."/>
            <person name="Clum A."/>
            <person name="Dockter R.B."/>
            <person name="Fauchery L."/>
            <person name="Guy J."/>
            <person name="Iotti M."/>
            <person name="Le Tacon F."/>
            <person name="Lindquist E.A."/>
            <person name="Lipzen A."/>
            <person name="Malagnac F."/>
            <person name="Mello A."/>
            <person name="Molinier V."/>
            <person name="Miyauchi S."/>
            <person name="Poulain J."/>
            <person name="Riccioni C."/>
            <person name="Rubini A."/>
            <person name="Sitrit Y."/>
            <person name="Splivallo R."/>
            <person name="Traeger S."/>
            <person name="Wang M."/>
            <person name="Zifcakova L."/>
            <person name="Wipf D."/>
            <person name="Zambonelli A."/>
            <person name="Paolocci F."/>
            <person name="Nowrousian M."/>
            <person name="Ottonello S."/>
            <person name="Baldrian P."/>
            <person name="Spatafora J.W."/>
            <person name="Henrissat B."/>
            <person name="Nagy L.G."/>
            <person name="Aury J.M."/>
            <person name="Wincker P."/>
            <person name="Grigoriev I.V."/>
            <person name="Bonfante P."/>
            <person name="Martin F.M."/>
        </authorList>
    </citation>
    <scope>NUCLEOTIDE SEQUENCE [LARGE SCALE GENOMIC DNA]</scope>
    <source>
        <strain evidence="1 2">ATCC MYA-4762</strain>
    </source>
</reference>